<dbReference type="RefSeq" id="WP_145223891.1">
    <property type="nucleotide sequence ID" value="NZ_CP036343.1"/>
</dbReference>
<dbReference type="AlphaFoldDB" id="A0A517V6X1"/>
<proteinExistence type="predicted"/>
<organism evidence="1 2">
    <name type="scientific">Gimesia algae</name>
    <dbReference type="NCBI Taxonomy" id="2527971"/>
    <lineage>
        <taxon>Bacteria</taxon>
        <taxon>Pseudomonadati</taxon>
        <taxon>Planctomycetota</taxon>
        <taxon>Planctomycetia</taxon>
        <taxon>Planctomycetales</taxon>
        <taxon>Planctomycetaceae</taxon>
        <taxon>Gimesia</taxon>
    </lineage>
</organism>
<accession>A0A517V6X1</accession>
<reference evidence="1 2" key="1">
    <citation type="submission" date="2019-02" db="EMBL/GenBank/DDBJ databases">
        <title>Deep-cultivation of Planctomycetes and their phenomic and genomic characterization uncovers novel biology.</title>
        <authorList>
            <person name="Wiegand S."/>
            <person name="Jogler M."/>
            <person name="Boedeker C."/>
            <person name="Pinto D."/>
            <person name="Vollmers J."/>
            <person name="Rivas-Marin E."/>
            <person name="Kohn T."/>
            <person name="Peeters S.H."/>
            <person name="Heuer A."/>
            <person name="Rast P."/>
            <person name="Oberbeckmann S."/>
            <person name="Bunk B."/>
            <person name="Jeske O."/>
            <person name="Meyerdierks A."/>
            <person name="Storesund J.E."/>
            <person name="Kallscheuer N."/>
            <person name="Luecker S."/>
            <person name="Lage O.M."/>
            <person name="Pohl T."/>
            <person name="Merkel B.J."/>
            <person name="Hornburger P."/>
            <person name="Mueller R.-W."/>
            <person name="Bruemmer F."/>
            <person name="Labrenz M."/>
            <person name="Spormann A.M."/>
            <person name="Op den Camp H."/>
            <person name="Overmann J."/>
            <person name="Amann R."/>
            <person name="Jetten M.S.M."/>
            <person name="Mascher T."/>
            <person name="Medema M.H."/>
            <person name="Devos D.P."/>
            <person name="Kaster A.-K."/>
            <person name="Ovreas L."/>
            <person name="Rohde M."/>
            <person name="Galperin M.Y."/>
            <person name="Jogler C."/>
        </authorList>
    </citation>
    <scope>NUCLEOTIDE SEQUENCE [LARGE SCALE GENOMIC DNA]</scope>
    <source>
        <strain evidence="1 2">Pan161</strain>
    </source>
</reference>
<dbReference type="KEGG" id="gax:Pan161_03640"/>
<sequence>MSWKRITASVTIIMTFNVCSWVTSQEQQQTEDLERAKITREKSAGLRMNRIFQLHTGYTFIGDLCHSRSYWQSALALSDNQGVILKKLDALLYQANLASSSHDADYLDTNPRDYIKYLERNEQRRREAVMHGQLMSLSGLLTESQANAVIQQHLSDQKWRGFLQALIQELMDFTEAQKTLLKRAQSNYNQDARPLFMGSMLPDANQAEIQAGLNLLNDQFRNDSIAVLTPAQKKRYAQLTEKRPAPNVIPMLPAPAETDQVRLDPKKLSDVFRTMGQLQNENKLKLSKVQNQLLAELYLVTIHGLFWIEAAESSQADAEQSRSVVIPHTRTEFLKHAEQVALLGILTERQTRQVQDAL</sequence>
<dbReference type="EMBL" id="CP036343">
    <property type="protein sequence ID" value="QDT88746.1"/>
    <property type="molecule type" value="Genomic_DNA"/>
</dbReference>
<keyword evidence="2" id="KW-1185">Reference proteome</keyword>
<evidence type="ECO:0000313" key="2">
    <source>
        <dbReference type="Proteomes" id="UP000316855"/>
    </source>
</evidence>
<dbReference type="OrthoDB" id="291331at2"/>
<name>A0A517V6X1_9PLAN</name>
<evidence type="ECO:0000313" key="1">
    <source>
        <dbReference type="EMBL" id="QDT88746.1"/>
    </source>
</evidence>
<protein>
    <submittedName>
        <fullName evidence="1">Uncharacterized protein</fullName>
    </submittedName>
</protein>
<gene>
    <name evidence="1" type="ORF">Pan161_03640</name>
</gene>
<dbReference type="Proteomes" id="UP000316855">
    <property type="component" value="Chromosome"/>
</dbReference>